<dbReference type="PROSITE" id="PS50236">
    <property type="entry name" value="CHCR"/>
    <property type="match status" value="1"/>
</dbReference>
<evidence type="ECO:0000256" key="9">
    <source>
        <dbReference type="PIRNR" id="PIRNR007860"/>
    </source>
</evidence>
<evidence type="ECO:0000313" key="14">
    <source>
        <dbReference type="EMBL" id="AWU78438.1"/>
    </source>
</evidence>
<evidence type="ECO:0000256" key="2">
    <source>
        <dbReference type="ARBA" id="ARBA00022448"/>
    </source>
</evidence>
<keyword evidence="15" id="KW-1185">Reference proteome</keyword>
<evidence type="ECO:0000256" key="5">
    <source>
        <dbReference type="ARBA" id="ARBA00022833"/>
    </source>
</evidence>
<keyword evidence="3" id="KW-0479">Metal-binding</keyword>
<dbReference type="Pfam" id="PF23341">
    <property type="entry name" value="PEP5_VPS11_N"/>
    <property type="match status" value="1"/>
</dbReference>
<dbReference type="InterPro" id="IPR000547">
    <property type="entry name" value="Clathrin_H-chain/VPS_repeat"/>
</dbReference>
<dbReference type="RefSeq" id="XP_029323914.1">
    <property type="nucleotide sequence ID" value="XM_029468054.1"/>
</dbReference>
<dbReference type="InterPro" id="IPR057308">
    <property type="entry name" value="CHCR_PEP5_VPS11"/>
</dbReference>
<dbReference type="GO" id="GO:0061630">
    <property type="term" value="F:ubiquitin protein ligase activity"/>
    <property type="evidence" value="ECO:0007669"/>
    <property type="project" value="UniProtKB-EC"/>
</dbReference>
<dbReference type="VEuPathDB" id="FungiDB:C5L36_0E04910"/>
<evidence type="ECO:0000259" key="13">
    <source>
        <dbReference type="PROSITE" id="PS50089"/>
    </source>
</evidence>
<dbReference type="GO" id="GO:0008270">
    <property type="term" value="F:zinc ion binding"/>
    <property type="evidence" value="ECO:0007669"/>
    <property type="project" value="UniProtKB-KW"/>
</dbReference>
<keyword evidence="7 9" id="KW-0472">Membrane</keyword>
<dbReference type="OrthoDB" id="26184at2759"/>
<dbReference type="GO" id="GO:0007033">
    <property type="term" value="P:vacuole organization"/>
    <property type="evidence" value="ECO:0007669"/>
    <property type="project" value="TreeGrafter"/>
</dbReference>
<dbReference type="SUPFAM" id="SSF57850">
    <property type="entry name" value="RING/U-box"/>
    <property type="match status" value="1"/>
</dbReference>
<dbReference type="SUPFAM" id="SSF50978">
    <property type="entry name" value="WD40 repeat-like"/>
    <property type="match status" value="1"/>
</dbReference>
<dbReference type="GO" id="GO:0006886">
    <property type="term" value="P:intracellular protein transport"/>
    <property type="evidence" value="ECO:0007669"/>
    <property type="project" value="UniProtKB-UniRule"/>
</dbReference>
<proteinExistence type="inferred from homology"/>
<feature type="domain" description="RING-type" evidence="13">
    <location>
        <begin position="880"/>
        <end position="937"/>
    </location>
</feature>
<dbReference type="PANTHER" id="PTHR23323:SF24">
    <property type="entry name" value="VACUOLAR PROTEIN SORTING-ASSOCIATED PROTEIN 11 HOMOLOG"/>
    <property type="match status" value="1"/>
</dbReference>
<dbReference type="SMART" id="SM00184">
    <property type="entry name" value="RING"/>
    <property type="match status" value="1"/>
</dbReference>
<evidence type="ECO:0000256" key="4">
    <source>
        <dbReference type="ARBA" id="ARBA00022771"/>
    </source>
</evidence>
<dbReference type="KEGG" id="pkz:C5L36_0E04910"/>
<keyword evidence="2 9" id="KW-0813">Transport</keyword>
<organism evidence="14 15">
    <name type="scientific">Pichia kudriavzevii</name>
    <name type="common">Yeast</name>
    <name type="synonym">Issatchenkia orientalis</name>
    <dbReference type="NCBI Taxonomy" id="4909"/>
    <lineage>
        <taxon>Eukaryota</taxon>
        <taxon>Fungi</taxon>
        <taxon>Dikarya</taxon>
        <taxon>Ascomycota</taxon>
        <taxon>Saccharomycotina</taxon>
        <taxon>Pichiomycetes</taxon>
        <taxon>Pichiales</taxon>
        <taxon>Pichiaceae</taxon>
        <taxon>Pichia</taxon>
    </lineage>
</organism>
<dbReference type="PANTHER" id="PTHR23323">
    <property type="entry name" value="VACUOLAR PROTEIN SORTING-ASSOCIATED PROTEIN"/>
    <property type="match status" value="1"/>
</dbReference>
<keyword evidence="9" id="KW-0808">Transferase</keyword>
<dbReference type="GeneID" id="40386297"/>
<dbReference type="InterPro" id="IPR024763">
    <property type="entry name" value="VPS11_C"/>
</dbReference>
<evidence type="ECO:0000256" key="7">
    <source>
        <dbReference type="ARBA" id="ARBA00023136"/>
    </source>
</evidence>
<accession>A0A2U9RC17</accession>
<dbReference type="PIRSF" id="PIRSF007860">
    <property type="entry name" value="VPS11"/>
    <property type="match status" value="1"/>
</dbReference>
<keyword evidence="9" id="KW-0833">Ubl conjugation pathway</keyword>
<dbReference type="GO" id="GO:0030674">
    <property type="term" value="F:protein-macromolecule adaptor activity"/>
    <property type="evidence" value="ECO:0007669"/>
    <property type="project" value="TreeGrafter"/>
</dbReference>
<evidence type="ECO:0000313" key="15">
    <source>
        <dbReference type="Proteomes" id="UP000249293"/>
    </source>
</evidence>
<dbReference type="InterPro" id="IPR013083">
    <property type="entry name" value="Znf_RING/FYVE/PHD"/>
</dbReference>
<dbReference type="PROSITE" id="PS50089">
    <property type="entry name" value="ZF_RING_2"/>
    <property type="match status" value="1"/>
</dbReference>
<dbReference type="AlphaFoldDB" id="A0A2U9RC17"/>
<feature type="coiled-coil region" evidence="12">
    <location>
        <begin position="837"/>
        <end position="871"/>
    </location>
</feature>
<dbReference type="STRING" id="4909.A0A2U9RC17"/>
<dbReference type="Gene3D" id="3.30.40.10">
    <property type="entry name" value="Zinc/RING finger domain, C3HC4 (zinc finger)"/>
    <property type="match status" value="1"/>
</dbReference>
<evidence type="ECO:0000256" key="3">
    <source>
        <dbReference type="ARBA" id="ARBA00022723"/>
    </source>
</evidence>
<keyword evidence="6 9" id="KW-0653">Protein transport</keyword>
<evidence type="ECO:0000256" key="6">
    <source>
        <dbReference type="ARBA" id="ARBA00022927"/>
    </source>
</evidence>
<dbReference type="InterPro" id="IPR036322">
    <property type="entry name" value="WD40_repeat_dom_sf"/>
</dbReference>
<evidence type="ECO:0000256" key="12">
    <source>
        <dbReference type="SAM" id="Coils"/>
    </source>
</evidence>
<keyword evidence="12" id="KW-0175">Coiled coil</keyword>
<dbReference type="GO" id="GO:0006904">
    <property type="term" value="P:vesicle docking involved in exocytosis"/>
    <property type="evidence" value="ECO:0007669"/>
    <property type="project" value="TreeGrafter"/>
</dbReference>
<comment type="similarity">
    <text evidence="1 9">Belongs to the VPS11 family.</text>
</comment>
<dbReference type="EMBL" id="CP028777">
    <property type="protein sequence ID" value="AWU78438.1"/>
    <property type="molecule type" value="Genomic_DNA"/>
</dbReference>
<reference evidence="14 15" key="1">
    <citation type="submission" date="2018-06" db="EMBL/GenBank/DDBJ databases">
        <title>Population genomics shows no distinction between pathogenic Candida krusei and environmental Pichia kudriavzevii: One species, four names.</title>
        <authorList>
            <person name="Douglass A.P."/>
            <person name="Offei B."/>
            <person name="Braun-Galleani S."/>
            <person name="Coughlan A.Y."/>
            <person name="Martos A."/>
            <person name="Ortiz-Merino R.A."/>
            <person name="Byrne K.P."/>
            <person name="Wolfe K.H."/>
        </authorList>
    </citation>
    <scope>NUCLEOTIDE SEQUENCE [LARGE SCALE GENOMIC DNA]</scope>
    <source>
        <strain evidence="14 15">CBS573</strain>
    </source>
</reference>
<dbReference type="InterPro" id="IPR015943">
    <property type="entry name" value="WD40/YVTN_repeat-like_dom_sf"/>
</dbReference>
<sequence length="996" mass="114708">MSLLSWRHFPFFEGTPIKDPHFGSEQHALYSDASLSAICAAGRYIAIATRQTTVQLIDQNIEKAFSFPCYHEGWTITKLAYCQYEESPFLVTIAERQGYPLYLKIWNLNKVMNMKSDKFDLDSSYLTQCSVNNEKNNYPMTCFAHINDLSILAFGFSNGSVIIVRGDLIHDRGSRQRIIYQDKEPITSVTFKSNDLLYASTFSKIFTLSTSGRNDRKIERLLDDNEGADLDCTCLYGSSLLVSRESCFQFYDTKGKTRSIQLSIPKKKTHLYHDRYLVCISETSTTDFSESSISSNKLLILDLKNNFVVFNQLITSAVSDIFEIWEDLYVLVMDGSLLRLHEKNIKENIEILVKSDLFPLALKLINENRKAFTDNEVMNIEKLYGFYLYNRNDFGAAIDQFIACIPLGKTSEIISMFKGSSKIQYLIRYILKMVELKISTPNHIDLLLTSYCKLKMLPEFERFIRDIETDDDYDIIPTETHKSFDIDSIIQLCKDNEYYSLALVIAEKFQLASKVVSIQIHDLKDPFSALDYINSLPIDDLLRVLVDNVSTLLNMLPNETTQLLIDVFTGKYTIKSRTSERGKETDNSSTFSYPIFTSYKQFSKFMNTGQGDDEIEEEKIPTYQPPRPRMVFSSFMNHNYQFVIFLEACVESYEKYDGNSQDKSDIINTLYELYLTLAQSDKANKQDWEEKAKFLLYQRKEWSEEEKSKLILISNIYEFSEGEMIIREQTESISDLNIEGYELDLFRSSIFASDIEKSYDIVLKYGHKEKELYRLALLTYTSSNAYYEKIGDKRLQNLLEIIEQENCLTLLEVLDCLTNEDTNVRLGVVKNYLLRNIEKQKLEIQKNEELKNAYESRLSNLKSNIADLMNDPKILNSTKCSVCNNPLEFPMVCYKCGHQIHEHCLIESTSGKSSLKGMSSNFVLGDTDEGFIPCPICVTDQDALILSKKQQEDFSLRQDLFKSTVRVSSDKFKSMFSFLGRGGMETSKLVYDGSSV</sequence>
<dbReference type="EC" id="2.3.2.27" evidence="9"/>
<dbReference type="Proteomes" id="UP000249293">
    <property type="component" value="Chromosome 5"/>
</dbReference>
<comment type="catalytic activity">
    <reaction evidence="9">
        <text>S-ubiquitinyl-[E2 ubiquitin-conjugating enzyme]-L-cysteine + [acceptor protein]-L-lysine = [E2 ubiquitin-conjugating enzyme]-L-cysteine + N(6)-ubiquitinyl-[acceptor protein]-L-lysine.</text>
        <dbReference type="EC" id="2.3.2.27"/>
    </reaction>
</comment>
<dbReference type="GO" id="GO:0030897">
    <property type="term" value="C:HOPS complex"/>
    <property type="evidence" value="ECO:0007669"/>
    <property type="project" value="UniProtKB-UniRule"/>
</dbReference>
<dbReference type="Gene3D" id="2.130.10.10">
    <property type="entry name" value="YVTN repeat-like/Quinoprotein amine dehydrogenase"/>
    <property type="match status" value="1"/>
</dbReference>
<keyword evidence="9" id="KW-0926">Vacuole</keyword>
<dbReference type="Pfam" id="PF23356">
    <property type="entry name" value="TPR_PEP5_VPS11"/>
    <property type="match status" value="1"/>
</dbReference>
<dbReference type="InterPro" id="IPR016528">
    <property type="entry name" value="VPS11"/>
</dbReference>
<feature type="repeat" description="CHCR" evidence="11">
    <location>
        <begin position="401"/>
        <end position="558"/>
    </location>
</feature>
<evidence type="ECO:0000256" key="10">
    <source>
        <dbReference type="PROSITE-ProRule" id="PRU00175"/>
    </source>
</evidence>
<dbReference type="InterPro" id="IPR057307">
    <property type="entry name" value="PEP5_VPS11_N"/>
</dbReference>
<dbReference type="Pfam" id="PF12451">
    <property type="entry name" value="VPS11_C"/>
    <property type="match status" value="1"/>
</dbReference>
<dbReference type="GO" id="GO:0048284">
    <property type="term" value="P:organelle fusion"/>
    <property type="evidence" value="ECO:0007669"/>
    <property type="project" value="TreeGrafter"/>
</dbReference>
<keyword evidence="4 10" id="KW-0863">Zinc-finger</keyword>
<gene>
    <name evidence="14" type="ORF">C5L36_0E04910</name>
</gene>
<comment type="subcellular location">
    <subcellularLocation>
        <location evidence="8">Endomembrane system</location>
        <topology evidence="8">Peripheral membrane protein</topology>
        <orientation evidence="8">Cytoplasmic side</orientation>
    </subcellularLocation>
    <subcellularLocation>
        <location evidence="9">Vacuole membrane</location>
        <topology evidence="9">Peripheral membrane protein</topology>
        <orientation evidence="9">Cytoplasmic side</orientation>
    </subcellularLocation>
</comment>
<dbReference type="InterPro" id="IPR001841">
    <property type="entry name" value="Znf_RING"/>
</dbReference>
<comment type="subunit">
    <text evidence="9">Component of the homotypic vacuole fusion and vacuole protein sorting (HOPS) complex. Component of the class C core vacuole/endosome tethering (CORVET) complex.</text>
</comment>
<evidence type="ECO:0000256" key="11">
    <source>
        <dbReference type="PROSITE-ProRule" id="PRU01006"/>
    </source>
</evidence>
<dbReference type="GO" id="GO:0000329">
    <property type="term" value="C:fungal-type vacuole membrane"/>
    <property type="evidence" value="ECO:0007669"/>
    <property type="project" value="UniProtKB-UniRule"/>
</dbReference>
<keyword evidence="5" id="KW-0862">Zinc</keyword>
<dbReference type="GO" id="GO:0007032">
    <property type="term" value="P:endosome organization"/>
    <property type="evidence" value="ECO:0007669"/>
    <property type="project" value="TreeGrafter"/>
</dbReference>
<protein>
    <recommendedName>
        <fullName evidence="9">E3 ubiquitin-protein ligase PEP5</fullName>
        <ecNumber evidence="9">2.3.2.27</ecNumber>
    </recommendedName>
</protein>
<evidence type="ECO:0000256" key="1">
    <source>
        <dbReference type="ARBA" id="ARBA00007070"/>
    </source>
</evidence>
<evidence type="ECO:0000256" key="8">
    <source>
        <dbReference type="ARBA" id="ARBA00029433"/>
    </source>
</evidence>
<name>A0A2U9RC17_PICKU</name>
<dbReference type="GO" id="GO:0033263">
    <property type="term" value="C:CORVET complex"/>
    <property type="evidence" value="ECO:0007669"/>
    <property type="project" value="UniProtKB-UniRule"/>
</dbReference>